<feature type="transmembrane region" description="Helical" evidence="6">
    <location>
        <begin position="265"/>
        <end position="285"/>
    </location>
</feature>
<dbReference type="Pfam" id="PF13407">
    <property type="entry name" value="Peripla_BP_4"/>
    <property type="match status" value="1"/>
</dbReference>
<gene>
    <name evidence="8" type="ORF">SAMN05660293_03843</name>
</gene>
<dbReference type="Proteomes" id="UP000190897">
    <property type="component" value="Unassembled WGS sequence"/>
</dbReference>
<feature type="transmembrane region" description="Helical" evidence="6">
    <location>
        <begin position="156"/>
        <end position="176"/>
    </location>
</feature>
<dbReference type="InterPro" id="IPR001851">
    <property type="entry name" value="ABC_transp_permease"/>
</dbReference>
<dbReference type="InterPro" id="IPR028082">
    <property type="entry name" value="Peripla_BP_I"/>
</dbReference>
<dbReference type="GO" id="GO:0022857">
    <property type="term" value="F:transmembrane transporter activity"/>
    <property type="evidence" value="ECO:0007669"/>
    <property type="project" value="InterPro"/>
</dbReference>
<evidence type="ECO:0000256" key="6">
    <source>
        <dbReference type="SAM" id="Phobius"/>
    </source>
</evidence>
<evidence type="ECO:0000259" key="7">
    <source>
        <dbReference type="Pfam" id="PF13407"/>
    </source>
</evidence>
<feature type="transmembrane region" description="Helical" evidence="6">
    <location>
        <begin position="208"/>
        <end position="228"/>
    </location>
</feature>
<dbReference type="Gene3D" id="3.40.50.2300">
    <property type="match status" value="2"/>
</dbReference>
<dbReference type="GO" id="GO:0005886">
    <property type="term" value="C:plasma membrane"/>
    <property type="evidence" value="ECO:0007669"/>
    <property type="project" value="UniProtKB-SubCell"/>
</dbReference>
<accession>A0A1T5GA03</accession>
<dbReference type="PANTHER" id="PTHR32196:SF72">
    <property type="entry name" value="RIBOSE IMPORT PERMEASE PROTEIN RBSC"/>
    <property type="match status" value="1"/>
</dbReference>
<feature type="transmembrane region" description="Helical" evidence="6">
    <location>
        <begin position="291"/>
        <end position="307"/>
    </location>
</feature>
<keyword evidence="3 6" id="KW-0812">Transmembrane</keyword>
<feature type="transmembrane region" description="Helical" evidence="6">
    <location>
        <begin position="9"/>
        <end position="28"/>
    </location>
</feature>
<evidence type="ECO:0000256" key="3">
    <source>
        <dbReference type="ARBA" id="ARBA00022692"/>
    </source>
</evidence>
<protein>
    <submittedName>
        <fullName evidence="8">Ribose transport system permease protein</fullName>
    </submittedName>
</protein>
<keyword evidence="2" id="KW-1003">Cell membrane</keyword>
<dbReference type="RefSeq" id="WP_082216347.1">
    <property type="nucleotide sequence ID" value="NZ_FUZA01000005.1"/>
</dbReference>
<evidence type="ECO:0000256" key="4">
    <source>
        <dbReference type="ARBA" id="ARBA00022989"/>
    </source>
</evidence>
<keyword evidence="9" id="KW-1185">Reference proteome</keyword>
<feature type="transmembrane region" description="Helical" evidence="6">
    <location>
        <begin position="123"/>
        <end position="144"/>
    </location>
</feature>
<feature type="transmembrane region" description="Helical" evidence="6">
    <location>
        <begin position="65"/>
        <end position="85"/>
    </location>
</feature>
<dbReference type="PANTHER" id="PTHR32196">
    <property type="entry name" value="ABC TRANSPORTER PERMEASE PROTEIN YPHD-RELATED-RELATED"/>
    <property type="match status" value="1"/>
</dbReference>
<feature type="transmembrane region" description="Helical" evidence="6">
    <location>
        <begin position="91"/>
        <end position="111"/>
    </location>
</feature>
<reference evidence="9" key="1">
    <citation type="submission" date="2017-02" db="EMBL/GenBank/DDBJ databases">
        <authorList>
            <person name="Varghese N."/>
            <person name="Submissions S."/>
        </authorList>
    </citation>
    <scope>NUCLEOTIDE SEQUENCE [LARGE SCALE GENOMIC DNA]</scope>
    <source>
        <strain evidence="9">DSM 22270</strain>
    </source>
</reference>
<dbReference type="AlphaFoldDB" id="A0A1T5GA03"/>
<evidence type="ECO:0000313" key="9">
    <source>
        <dbReference type="Proteomes" id="UP000190897"/>
    </source>
</evidence>
<name>A0A1T5GA03_9BACT</name>
<dbReference type="SUPFAM" id="SSF53822">
    <property type="entry name" value="Periplasmic binding protein-like I"/>
    <property type="match status" value="1"/>
</dbReference>
<evidence type="ECO:0000256" key="2">
    <source>
        <dbReference type="ARBA" id="ARBA00022475"/>
    </source>
</evidence>
<sequence length="649" mass="70294">MKKLLSDRIYSLGLTIVVVALLASLLFPGKFPTFQNLSQIFLNLSIDTIVAVGMMLLLISGAFDLSVGSLVAFSGCLAAYLMFFMNVPVPLALLVSLLFSLIIGFVNGYLIAYQGINPMVQTLAMMGIVRGLALLVSGAGIQGLPYWFNAISQSRLLGIQMPIWYMLLIVGIMAFLTRNTTFLKRYYFIGGNEKAAELSGIDVKRMKLFSFMLVSLLAGFAGLLLASRLGAALPTSGRGLELRVITAVILGGASLQGGTGKIQGALLGALLMGIIGNVMVIARISGYWQEIILGIILILAVWIDKLLQRQSTKAVLRKPTILIILIFGMWSCELPPRENGTTKQSTESKADQAIENEEYVMITTAVSMPMYVNHDQAAFIKWGKERNVKVSILGPADWDVPAQINTIEEVIGTKPTGLLINGTDPAIAQAINKAVEAGIPTIVYDSDIPDSKRHAFLGTNWYHIGQMQGEEMVKLTGGKGKIAYMGILGLSNMEDGFRGLLDVLKKYPAMEIVGKFDDKANVEEAAKITADLISAHPDLAGICGFDSNSGPGIALSVKEAGKAGKIKITTVDWEPEHLNLVNEGVIQLLAGQKRELFTWYGAEFLYDMVHKTHRLSTNDSKAGITSLPTTVNTGLIKITKENVGLFLKK</sequence>
<comment type="subcellular location">
    <subcellularLocation>
        <location evidence="1">Cell membrane</location>
        <topology evidence="1">Multi-pass membrane protein</topology>
    </subcellularLocation>
</comment>
<evidence type="ECO:0000256" key="5">
    <source>
        <dbReference type="ARBA" id="ARBA00023136"/>
    </source>
</evidence>
<organism evidence="8 9">
    <name type="scientific">Dyadobacter psychrophilus</name>
    <dbReference type="NCBI Taxonomy" id="651661"/>
    <lineage>
        <taxon>Bacteria</taxon>
        <taxon>Pseudomonadati</taxon>
        <taxon>Bacteroidota</taxon>
        <taxon>Cytophagia</taxon>
        <taxon>Cytophagales</taxon>
        <taxon>Spirosomataceae</taxon>
        <taxon>Dyadobacter</taxon>
    </lineage>
</organism>
<feature type="transmembrane region" description="Helical" evidence="6">
    <location>
        <begin position="40"/>
        <end position="58"/>
    </location>
</feature>
<keyword evidence="5 6" id="KW-0472">Membrane</keyword>
<dbReference type="CDD" id="cd06579">
    <property type="entry name" value="TM_PBP1_transp_AraH_like"/>
    <property type="match status" value="1"/>
</dbReference>
<dbReference type="InterPro" id="IPR025997">
    <property type="entry name" value="SBP_2_dom"/>
</dbReference>
<dbReference type="CDD" id="cd19969">
    <property type="entry name" value="PBP1_ABC_sugar_binding-like"/>
    <property type="match status" value="1"/>
</dbReference>
<proteinExistence type="predicted"/>
<evidence type="ECO:0000256" key="1">
    <source>
        <dbReference type="ARBA" id="ARBA00004651"/>
    </source>
</evidence>
<dbReference type="Pfam" id="PF02653">
    <property type="entry name" value="BPD_transp_2"/>
    <property type="match status" value="1"/>
</dbReference>
<feature type="domain" description="Periplasmic binding protein" evidence="7">
    <location>
        <begin position="361"/>
        <end position="609"/>
    </location>
</feature>
<dbReference type="STRING" id="651661.SAMN05660293_03843"/>
<evidence type="ECO:0000313" key="8">
    <source>
        <dbReference type="EMBL" id="SKC05280.1"/>
    </source>
</evidence>
<dbReference type="EMBL" id="FUZA01000005">
    <property type="protein sequence ID" value="SKC05280.1"/>
    <property type="molecule type" value="Genomic_DNA"/>
</dbReference>
<keyword evidence="4 6" id="KW-1133">Transmembrane helix</keyword>